<dbReference type="AlphaFoldDB" id="A0AAD7Q3L4"/>
<dbReference type="PANTHER" id="PTHR24282:SF15">
    <property type="entry name" value="CYTOCHROME P450, FAMILY 715, SUBFAMILY A, POLYPEPTIDE 1"/>
    <property type="match status" value="1"/>
</dbReference>
<dbReference type="InterPro" id="IPR001128">
    <property type="entry name" value="Cyt_P450"/>
</dbReference>
<dbReference type="GO" id="GO:0004497">
    <property type="term" value="F:monooxygenase activity"/>
    <property type="evidence" value="ECO:0007669"/>
    <property type="project" value="UniProtKB-KW"/>
</dbReference>
<keyword evidence="7 12" id="KW-0560">Oxidoreductase</keyword>
<keyword evidence="3 11" id="KW-0349">Heme</keyword>
<dbReference type="Gene3D" id="1.10.630.10">
    <property type="entry name" value="Cytochrome P450"/>
    <property type="match status" value="1"/>
</dbReference>
<evidence type="ECO:0000313" key="15">
    <source>
        <dbReference type="Proteomes" id="UP001163823"/>
    </source>
</evidence>
<keyword evidence="4 13" id="KW-0812">Transmembrane</keyword>
<dbReference type="GO" id="GO:0016020">
    <property type="term" value="C:membrane"/>
    <property type="evidence" value="ECO:0007669"/>
    <property type="project" value="UniProtKB-SubCell"/>
</dbReference>
<keyword evidence="8 11" id="KW-0408">Iron</keyword>
<dbReference type="PRINTS" id="PR00385">
    <property type="entry name" value="P450"/>
</dbReference>
<dbReference type="KEGG" id="qsa:O6P43_004292"/>
<keyword evidence="10 13" id="KW-0472">Membrane</keyword>
<comment type="cofactor">
    <cofactor evidence="11">
        <name>heme</name>
        <dbReference type="ChEBI" id="CHEBI:30413"/>
    </cofactor>
</comment>
<evidence type="ECO:0000256" key="7">
    <source>
        <dbReference type="ARBA" id="ARBA00023002"/>
    </source>
</evidence>
<keyword evidence="9 12" id="KW-0503">Monooxygenase</keyword>
<proteinExistence type="inferred from homology"/>
<evidence type="ECO:0000256" key="3">
    <source>
        <dbReference type="ARBA" id="ARBA00022617"/>
    </source>
</evidence>
<dbReference type="InterPro" id="IPR017972">
    <property type="entry name" value="Cyt_P450_CS"/>
</dbReference>
<gene>
    <name evidence="14" type="ORF">O6P43_004292</name>
</gene>
<dbReference type="PRINTS" id="PR00463">
    <property type="entry name" value="EP450I"/>
</dbReference>
<dbReference type="InterPro" id="IPR002401">
    <property type="entry name" value="Cyt_P450_E_grp-I"/>
</dbReference>
<evidence type="ECO:0000256" key="9">
    <source>
        <dbReference type="ARBA" id="ARBA00023033"/>
    </source>
</evidence>
<keyword evidence="5 11" id="KW-0479">Metal-binding</keyword>
<evidence type="ECO:0000256" key="12">
    <source>
        <dbReference type="RuleBase" id="RU000461"/>
    </source>
</evidence>
<evidence type="ECO:0000256" key="8">
    <source>
        <dbReference type="ARBA" id="ARBA00023004"/>
    </source>
</evidence>
<feature type="transmembrane region" description="Helical" evidence="13">
    <location>
        <begin position="12"/>
        <end position="33"/>
    </location>
</feature>
<evidence type="ECO:0000256" key="1">
    <source>
        <dbReference type="ARBA" id="ARBA00004167"/>
    </source>
</evidence>
<dbReference type="SUPFAM" id="SSF48264">
    <property type="entry name" value="Cytochrome P450"/>
    <property type="match status" value="1"/>
</dbReference>
<dbReference type="Pfam" id="PF00067">
    <property type="entry name" value="p450"/>
    <property type="match status" value="1"/>
</dbReference>
<evidence type="ECO:0000256" key="4">
    <source>
        <dbReference type="ARBA" id="ARBA00022692"/>
    </source>
</evidence>
<evidence type="ECO:0000256" key="5">
    <source>
        <dbReference type="ARBA" id="ARBA00022723"/>
    </source>
</evidence>
<feature type="binding site" description="axial binding residue" evidence="11">
    <location>
        <position position="471"/>
    </location>
    <ligand>
        <name>heme</name>
        <dbReference type="ChEBI" id="CHEBI:30413"/>
    </ligand>
    <ligandPart>
        <name>Fe</name>
        <dbReference type="ChEBI" id="CHEBI:18248"/>
    </ligandPart>
</feature>
<evidence type="ECO:0000256" key="11">
    <source>
        <dbReference type="PIRSR" id="PIRSR602401-1"/>
    </source>
</evidence>
<dbReference type="EMBL" id="JARAOO010000003">
    <property type="protein sequence ID" value="KAJ7974179.1"/>
    <property type="molecule type" value="Genomic_DNA"/>
</dbReference>
<evidence type="ECO:0000256" key="6">
    <source>
        <dbReference type="ARBA" id="ARBA00022989"/>
    </source>
</evidence>
<evidence type="ECO:0000256" key="2">
    <source>
        <dbReference type="ARBA" id="ARBA00010617"/>
    </source>
</evidence>
<keyword evidence="6 13" id="KW-1133">Transmembrane helix</keyword>
<sequence>MEFLLELLPKAFALSLATLFVFLFLRLVFSWWISPIQTYYKLKRNGFRGPPPSFPLGNHKEMIKKKKNAEVFSKLEYSNILTHDIHPIVFPYFSSWQKSHGKVFMYWLGTEPFLCVADPEFLKKMSAAVLAKRWGKPSVFKSDRDPMFGSGLVMVEGNDWVRHRHVITPAFSPLNLKAMASLMVESTNRMLEKWVTQINSGNQEIDVEREITTTAGEIIAKTSFGMNYENGREVYEKLRALQMTLFKTNRYVGVPFGKYLNLKKNLEAKKLGKEIDKLLLSIITTRKKSISKGKPQQDLLGLLLQDNKVEGRQGKTLSTQELVDECKTFFFGGHETTALAITWTLMLLAKHEDWQNQLREEIKEVVGDKELGDMNMLAGLKKMGWVMNEVLRLYPPAPNVHRQARENIKVDDLTIPNGTNLWIDVVAMHHDQTFWGKDVNEFRPERFKDDAHGGCEHKMGYLPFGFGGRMCIGRNLTFLEYKVVLTLLLSRFSFTISPNYCHSPSILLSLRPTYGLPLIVQPL</sequence>
<evidence type="ECO:0000256" key="10">
    <source>
        <dbReference type="ARBA" id="ARBA00023136"/>
    </source>
</evidence>
<keyword evidence="15" id="KW-1185">Reference proteome</keyword>
<organism evidence="14 15">
    <name type="scientific">Quillaja saponaria</name>
    <name type="common">Soap bark tree</name>
    <dbReference type="NCBI Taxonomy" id="32244"/>
    <lineage>
        <taxon>Eukaryota</taxon>
        <taxon>Viridiplantae</taxon>
        <taxon>Streptophyta</taxon>
        <taxon>Embryophyta</taxon>
        <taxon>Tracheophyta</taxon>
        <taxon>Spermatophyta</taxon>
        <taxon>Magnoliopsida</taxon>
        <taxon>eudicotyledons</taxon>
        <taxon>Gunneridae</taxon>
        <taxon>Pentapetalae</taxon>
        <taxon>rosids</taxon>
        <taxon>fabids</taxon>
        <taxon>Fabales</taxon>
        <taxon>Quillajaceae</taxon>
        <taxon>Quillaja</taxon>
    </lineage>
</organism>
<reference evidence="14" key="1">
    <citation type="journal article" date="2023" name="Science">
        <title>Elucidation of the pathway for biosynthesis of saponin adjuvants from the soapbark tree.</title>
        <authorList>
            <person name="Reed J."/>
            <person name="Orme A."/>
            <person name="El-Demerdash A."/>
            <person name="Owen C."/>
            <person name="Martin L.B.B."/>
            <person name="Misra R.C."/>
            <person name="Kikuchi S."/>
            <person name="Rejzek M."/>
            <person name="Martin A.C."/>
            <person name="Harkess A."/>
            <person name="Leebens-Mack J."/>
            <person name="Louveau T."/>
            <person name="Stephenson M.J."/>
            <person name="Osbourn A."/>
        </authorList>
    </citation>
    <scope>NUCLEOTIDE SEQUENCE</scope>
    <source>
        <strain evidence="14">S10</strain>
    </source>
</reference>
<dbReference type="Proteomes" id="UP001163823">
    <property type="component" value="Chromosome 3"/>
</dbReference>
<protein>
    <submittedName>
        <fullName evidence="14">Cytochrome P450</fullName>
    </submittedName>
</protein>
<dbReference type="GO" id="GO:0016705">
    <property type="term" value="F:oxidoreductase activity, acting on paired donors, with incorporation or reduction of molecular oxygen"/>
    <property type="evidence" value="ECO:0007669"/>
    <property type="project" value="InterPro"/>
</dbReference>
<dbReference type="PANTHER" id="PTHR24282">
    <property type="entry name" value="CYTOCHROME P450 FAMILY MEMBER"/>
    <property type="match status" value="1"/>
</dbReference>
<dbReference type="InterPro" id="IPR036396">
    <property type="entry name" value="Cyt_P450_sf"/>
</dbReference>
<dbReference type="InterPro" id="IPR050665">
    <property type="entry name" value="Cytochrome_P450_Monooxygen"/>
</dbReference>
<comment type="caution">
    <text evidence="14">The sequence shown here is derived from an EMBL/GenBank/DDBJ whole genome shotgun (WGS) entry which is preliminary data.</text>
</comment>
<evidence type="ECO:0000256" key="13">
    <source>
        <dbReference type="SAM" id="Phobius"/>
    </source>
</evidence>
<comment type="subcellular location">
    <subcellularLocation>
        <location evidence="1">Membrane</location>
        <topology evidence="1">Single-pass membrane protein</topology>
    </subcellularLocation>
</comment>
<dbReference type="PROSITE" id="PS00086">
    <property type="entry name" value="CYTOCHROME_P450"/>
    <property type="match status" value="1"/>
</dbReference>
<dbReference type="GO" id="GO:0005506">
    <property type="term" value="F:iron ion binding"/>
    <property type="evidence" value="ECO:0007669"/>
    <property type="project" value="InterPro"/>
</dbReference>
<dbReference type="GO" id="GO:0020037">
    <property type="term" value="F:heme binding"/>
    <property type="evidence" value="ECO:0007669"/>
    <property type="project" value="InterPro"/>
</dbReference>
<name>A0AAD7Q3L4_QUISA</name>
<comment type="similarity">
    <text evidence="2 12">Belongs to the cytochrome P450 family.</text>
</comment>
<evidence type="ECO:0000313" key="14">
    <source>
        <dbReference type="EMBL" id="KAJ7974179.1"/>
    </source>
</evidence>
<accession>A0AAD7Q3L4</accession>